<feature type="region of interest" description="Disordered" evidence="1">
    <location>
        <begin position="1"/>
        <end position="20"/>
    </location>
</feature>
<dbReference type="EMBL" id="BGPR01009271">
    <property type="protein sequence ID" value="GBN38991.1"/>
    <property type="molecule type" value="Genomic_DNA"/>
</dbReference>
<evidence type="ECO:0000313" key="2">
    <source>
        <dbReference type="EMBL" id="GBN38991.1"/>
    </source>
</evidence>
<protein>
    <submittedName>
        <fullName evidence="2">Uncharacterized protein</fullName>
    </submittedName>
</protein>
<sequence>MNWELESEEDPKKRHRSSSKYEYVQPSFTSLDEQGIVGWLEPYREMSLNAWTSKVSASTDGDLSTFPTGCCRLYLWHEKDMACRILTSNKTPMTDVERRNTDYGSRNKVMLDTPTKI</sequence>
<proteinExistence type="predicted"/>
<evidence type="ECO:0000313" key="3">
    <source>
        <dbReference type="Proteomes" id="UP000499080"/>
    </source>
</evidence>
<comment type="caution">
    <text evidence="2">The sequence shown here is derived from an EMBL/GenBank/DDBJ whole genome shotgun (WGS) entry which is preliminary data.</text>
</comment>
<keyword evidence="3" id="KW-1185">Reference proteome</keyword>
<gene>
    <name evidence="2" type="ORF">AVEN_3435_1</name>
</gene>
<evidence type="ECO:0000256" key="1">
    <source>
        <dbReference type="SAM" id="MobiDB-lite"/>
    </source>
</evidence>
<reference evidence="2 3" key="1">
    <citation type="journal article" date="2019" name="Sci. Rep.">
        <title>Orb-weaving spider Araneus ventricosus genome elucidates the spidroin gene catalogue.</title>
        <authorList>
            <person name="Kono N."/>
            <person name="Nakamura H."/>
            <person name="Ohtoshi R."/>
            <person name="Moran D.A.P."/>
            <person name="Shinohara A."/>
            <person name="Yoshida Y."/>
            <person name="Fujiwara M."/>
            <person name="Mori M."/>
            <person name="Tomita M."/>
            <person name="Arakawa K."/>
        </authorList>
    </citation>
    <scope>NUCLEOTIDE SEQUENCE [LARGE SCALE GENOMIC DNA]</scope>
</reference>
<accession>A0A4Y2NI51</accession>
<dbReference type="Proteomes" id="UP000499080">
    <property type="component" value="Unassembled WGS sequence"/>
</dbReference>
<dbReference type="AlphaFoldDB" id="A0A4Y2NI51"/>
<organism evidence="2 3">
    <name type="scientific">Araneus ventricosus</name>
    <name type="common">Orbweaver spider</name>
    <name type="synonym">Epeira ventricosa</name>
    <dbReference type="NCBI Taxonomy" id="182803"/>
    <lineage>
        <taxon>Eukaryota</taxon>
        <taxon>Metazoa</taxon>
        <taxon>Ecdysozoa</taxon>
        <taxon>Arthropoda</taxon>
        <taxon>Chelicerata</taxon>
        <taxon>Arachnida</taxon>
        <taxon>Araneae</taxon>
        <taxon>Araneomorphae</taxon>
        <taxon>Entelegynae</taxon>
        <taxon>Araneoidea</taxon>
        <taxon>Araneidae</taxon>
        <taxon>Araneus</taxon>
    </lineage>
</organism>
<name>A0A4Y2NI51_ARAVE</name>